<feature type="domain" description="HIG1" evidence="7">
    <location>
        <begin position="1"/>
        <end position="77"/>
    </location>
</feature>
<dbReference type="PROSITE" id="PS51503">
    <property type="entry name" value="HIG1"/>
    <property type="match status" value="1"/>
</dbReference>
<dbReference type="STRING" id="178035.A0A154NXF0"/>
<dbReference type="GO" id="GO:0097250">
    <property type="term" value="P:mitochondrial respirasome assembly"/>
    <property type="evidence" value="ECO:0007669"/>
    <property type="project" value="TreeGrafter"/>
</dbReference>
<evidence type="ECO:0000313" key="9">
    <source>
        <dbReference type="Proteomes" id="UP000076502"/>
    </source>
</evidence>
<organism evidence="8 9">
    <name type="scientific">Dufourea novaeangliae</name>
    <name type="common">Sweat bee</name>
    <dbReference type="NCBI Taxonomy" id="178035"/>
    <lineage>
        <taxon>Eukaryota</taxon>
        <taxon>Metazoa</taxon>
        <taxon>Ecdysozoa</taxon>
        <taxon>Arthropoda</taxon>
        <taxon>Hexapoda</taxon>
        <taxon>Insecta</taxon>
        <taxon>Pterygota</taxon>
        <taxon>Neoptera</taxon>
        <taxon>Endopterygota</taxon>
        <taxon>Hymenoptera</taxon>
        <taxon>Apocrita</taxon>
        <taxon>Aculeata</taxon>
        <taxon>Apoidea</taxon>
        <taxon>Anthophila</taxon>
        <taxon>Halictidae</taxon>
        <taxon>Rophitinae</taxon>
        <taxon>Dufourea</taxon>
    </lineage>
</organism>
<dbReference type="AlphaFoldDB" id="A0A154NXF0"/>
<keyword evidence="2 6" id="KW-0812">Transmembrane</keyword>
<dbReference type="Gene3D" id="6.10.140.1320">
    <property type="match status" value="1"/>
</dbReference>
<dbReference type="InterPro" id="IPR007667">
    <property type="entry name" value="Hypoxia_induced_domain"/>
</dbReference>
<proteinExistence type="predicted"/>
<dbReference type="InterPro" id="IPR050355">
    <property type="entry name" value="RCF1"/>
</dbReference>
<dbReference type="Proteomes" id="UP000076502">
    <property type="component" value="Unassembled WGS sequence"/>
</dbReference>
<keyword evidence="9" id="KW-1185">Reference proteome</keyword>
<evidence type="ECO:0000313" key="8">
    <source>
        <dbReference type="EMBL" id="KZC04242.1"/>
    </source>
</evidence>
<name>A0A154NXF0_DUFNO</name>
<dbReference type="Pfam" id="PF04588">
    <property type="entry name" value="HIG_1_N"/>
    <property type="match status" value="1"/>
</dbReference>
<dbReference type="PANTHER" id="PTHR12297:SF3">
    <property type="entry name" value="HIG1 DOMAIN FAMILY MEMBER 1A"/>
    <property type="match status" value="1"/>
</dbReference>
<keyword evidence="4" id="KW-0496">Mitochondrion</keyword>
<evidence type="ECO:0000259" key="7">
    <source>
        <dbReference type="PROSITE" id="PS51503"/>
    </source>
</evidence>
<dbReference type="PANTHER" id="PTHR12297">
    <property type="entry name" value="HYPOXIA-INDUCBILE GENE 1 HIG1 -RELATED"/>
    <property type="match status" value="1"/>
</dbReference>
<feature type="transmembrane region" description="Helical" evidence="6">
    <location>
        <begin position="43"/>
        <end position="64"/>
    </location>
</feature>
<gene>
    <name evidence="8" type="ORF">WN55_02131</name>
</gene>
<evidence type="ECO:0000256" key="6">
    <source>
        <dbReference type="SAM" id="Phobius"/>
    </source>
</evidence>
<evidence type="ECO:0000256" key="5">
    <source>
        <dbReference type="ARBA" id="ARBA00023136"/>
    </source>
</evidence>
<feature type="transmembrane region" description="Helical" evidence="6">
    <location>
        <begin position="12"/>
        <end position="31"/>
    </location>
</feature>
<reference evidence="8 9" key="1">
    <citation type="submission" date="2015-07" db="EMBL/GenBank/DDBJ databases">
        <title>The genome of Dufourea novaeangliae.</title>
        <authorList>
            <person name="Pan H."/>
            <person name="Kapheim K."/>
        </authorList>
    </citation>
    <scope>NUCLEOTIDE SEQUENCE [LARGE SCALE GENOMIC DNA]</scope>
    <source>
        <strain evidence="8">0120121106</strain>
        <tissue evidence="8">Whole body</tissue>
    </source>
</reference>
<keyword evidence="3 6" id="KW-1133">Transmembrane helix</keyword>
<protein>
    <submittedName>
        <fullName evidence="8">HIG1 domain family member 1C</fullName>
    </submittedName>
</protein>
<dbReference type="OrthoDB" id="10003563at2759"/>
<accession>A0A154NXF0</accession>
<evidence type="ECO:0000256" key="3">
    <source>
        <dbReference type="ARBA" id="ARBA00022989"/>
    </source>
</evidence>
<sequence length="79" mass="8710">MSDVLYAKAKKSPFLVAGMVGFVAVGGIGAYKWRTRTIPVSLFLIQLRVAAQGTVVGCLTIGMLHQMYKGYQQMQEKKE</sequence>
<evidence type="ECO:0000256" key="4">
    <source>
        <dbReference type="ARBA" id="ARBA00023128"/>
    </source>
</evidence>
<evidence type="ECO:0000256" key="1">
    <source>
        <dbReference type="ARBA" id="ARBA00004325"/>
    </source>
</evidence>
<evidence type="ECO:0000256" key="2">
    <source>
        <dbReference type="ARBA" id="ARBA00022692"/>
    </source>
</evidence>
<dbReference type="GO" id="GO:0031966">
    <property type="term" value="C:mitochondrial membrane"/>
    <property type="evidence" value="ECO:0007669"/>
    <property type="project" value="UniProtKB-SubCell"/>
</dbReference>
<comment type="subcellular location">
    <subcellularLocation>
        <location evidence="1">Mitochondrion membrane</location>
    </subcellularLocation>
</comment>
<keyword evidence="5 6" id="KW-0472">Membrane</keyword>
<dbReference type="EMBL" id="KQ434777">
    <property type="protein sequence ID" value="KZC04242.1"/>
    <property type="molecule type" value="Genomic_DNA"/>
</dbReference>